<sequence length="262" mass="26379">MKIAVLLSAGRHSVSGRPAPVPVELQALRLAVDLAAQCGGQSGGDVTGLHAGPELGPLTDALGHGLAHLIHLRGEGTADPAPALATALAAGGYDLILAGRAGQGGWDAGLLPYTLARALGLPIIADAAGLAPGEAPGTLGVEQALARGARRRLVVRLPALVTVHSAAPAPLPFAFAGMRRGRVETREAPPAPAPAPDVEERAYRPRPKLIAKAATGASALERLRAATEAASGGGRLLVDPAPEEAAREILAHLRALGLPAGR</sequence>
<evidence type="ECO:0000256" key="1">
    <source>
        <dbReference type="ARBA" id="ARBA00022982"/>
    </source>
</evidence>
<feature type="domain" description="Electron transfer flavoprotein alpha/beta-subunit N-terminal" evidence="2">
    <location>
        <begin position="22"/>
        <end position="190"/>
    </location>
</feature>
<reference evidence="3 4" key="1">
    <citation type="submission" date="2023-07" db="EMBL/GenBank/DDBJ databases">
        <title>Genomic Encyclopedia of Type Strains, Phase IV (KMG-IV): sequencing the most valuable type-strain genomes for metagenomic binning, comparative biology and taxonomic classification.</title>
        <authorList>
            <person name="Goeker M."/>
        </authorList>
    </citation>
    <scope>NUCLEOTIDE SEQUENCE [LARGE SCALE GENOMIC DNA]</scope>
    <source>
        <strain evidence="3 4">DSM 1277</strain>
    </source>
</reference>
<evidence type="ECO:0000313" key="4">
    <source>
        <dbReference type="Proteomes" id="UP001238467"/>
    </source>
</evidence>
<dbReference type="Proteomes" id="UP001238467">
    <property type="component" value="Unassembled WGS sequence"/>
</dbReference>
<evidence type="ECO:0000259" key="2">
    <source>
        <dbReference type="Pfam" id="PF01012"/>
    </source>
</evidence>
<evidence type="ECO:0000313" key="3">
    <source>
        <dbReference type="EMBL" id="MDQ0348526.1"/>
    </source>
</evidence>
<accession>A0ABU0DJB9</accession>
<keyword evidence="4" id="KW-1185">Reference proteome</keyword>
<comment type="caution">
    <text evidence="3">The sequence shown here is derived from an EMBL/GenBank/DDBJ whole genome shotgun (WGS) entry which is preliminary data.</text>
</comment>
<gene>
    <name evidence="3" type="ORF">J2S76_002957</name>
</gene>
<keyword evidence="1" id="KW-0813">Transport</keyword>
<dbReference type="InterPro" id="IPR014730">
    <property type="entry name" value="ETF_a/b_N"/>
</dbReference>
<keyword evidence="1" id="KW-0249">Electron transport</keyword>
<dbReference type="InterPro" id="IPR014729">
    <property type="entry name" value="Rossmann-like_a/b/a_fold"/>
</dbReference>
<dbReference type="Pfam" id="PF01012">
    <property type="entry name" value="ETF"/>
    <property type="match status" value="1"/>
</dbReference>
<organism evidence="3 4">
    <name type="scientific">Ancylobacter vacuolatus</name>
    <dbReference type="NCBI Taxonomy" id="223389"/>
    <lineage>
        <taxon>Bacteria</taxon>
        <taxon>Pseudomonadati</taxon>
        <taxon>Pseudomonadota</taxon>
        <taxon>Alphaproteobacteria</taxon>
        <taxon>Hyphomicrobiales</taxon>
        <taxon>Xanthobacteraceae</taxon>
        <taxon>Ancylobacter</taxon>
    </lineage>
</organism>
<dbReference type="Gene3D" id="3.40.50.620">
    <property type="entry name" value="HUPs"/>
    <property type="match status" value="1"/>
</dbReference>
<proteinExistence type="predicted"/>
<name>A0ABU0DJB9_9HYPH</name>
<dbReference type="SUPFAM" id="SSF52402">
    <property type="entry name" value="Adenine nucleotide alpha hydrolases-like"/>
    <property type="match status" value="1"/>
</dbReference>
<protein>
    <submittedName>
        <fullName evidence="3">Electron transfer flavoprotein beta subunit</fullName>
    </submittedName>
</protein>
<dbReference type="RefSeq" id="WP_307061409.1">
    <property type="nucleotide sequence ID" value="NZ_JAUSUH010000006.1"/>
</dbReference>
<dbReference type="EMBL" id="JAUSUH010000006">
    <property type="protein sequence ID" value="MDQ0348526.1"/>
    <property type="molecule type" value="Genomic_DNA"/>
</dbReference>